<dbReference type="EMBL" id="CP006868">
    <property type="protein sequence ID" value="UXD22262.1"/>
    <property type="molecule type" value="Genomic_DNA"/>
</dbReference>
<dbReference type="Proteomes" id="UP001063698">
    <property type="component" value="Chromosome"/>
</dbReference>
<evidence type="ECO:0000313" key="1">
    <source>
        <dbReference type="EMBL" id="UXD22262.1"/>
    </source>
</evidence>
<dbReference type="AlphaFoldDB" id="A0A977PKQ4"/>
<accession>A0A977PKQ4</accession>
<gene>
    <name evidence="1" type="ORF">IPA_03015</name>
</gene>
<name>A0A977PKQ4_9CREN</name>
<protein>
    <submittedName>
        <fullName evidence="1">Uncharacterized protein</fullName>
    </submittedName>
</protein>
<keyword evidence="2" id="KW-1185">Reference proteome</keyword>
<evidence type="ECO:0000313" key="2">
    <source>
        <dbReference type="Proteomes" id="UP001063698"/>
    </source>
</evidence>
<proteinExistence type="predicted"/>
<organism evidence="1 2">
    <name type="scientific">Ignicoccus pacificus DSM 13166</name>
    <dbReference type="NCBI Taxonomy" id="940294"/>
    <lineage>
        <taxon>Archaea</taxon>
        <taxon>Thermoproteota</taxon>
        <taxon>Thermoprotei</taxon>
        <taxon>Desulfurococcales</taxon>
        <taxon>Desulfurococcaceae</taxon>
        <taxon>Ignicoccus</taxon>
    </lineage>
</organism>
<reference evidence="1" key="1">
    <citation type="submission" date="2013-11" db="EMBL/GenBank/DDBJ databases">
        <title>Comparative genomics of Ignicoccus.</title>
        <authorList>
            <person name="Podar M."/>
        </authorList>
    </citation>
    <scope>NUCLEOTIDE SEQUENCE</scope>
    <source>
        <strain evidence="1">DSM 13166</strain>
    </source>
</reference>
<sequence>MVQRCWNKGPLGPSIGWGSFVLYYFNDPNDKNVKYLKEKFKSAKIVKVEDVKTDPDSKEVPFKYALVWSW</sequence>
<dbReference type="KEGG" id="ipc:IPA_03015"/>